<keyword evidence="1" id="KW-0812">Transmembrane</keyword>
<dbReference type="EMBL" id="JAQOMS010000002">
    <property type="protein sequence ID" value="MDC2891434.1"/>
    <property type="molecule type" value="Genomic_DNA"/>
</dbReference>
<evidence type="ECO:0000313" key="2">
    <source>
        <dbReference type="EMBL" id="MDC2891434.1"/>
    </source>
</evidence>
<dbReference type="RefSeq" id="WP_215964797.1">
    <property type="nucleotide sequence ID" value="NZ_JAQOMS010000002.1"/>
</dbReference>
<keyword evidence="1" id="KW-1133">Transmembrane helix</keyword>
<keyword evidence="3" id="KW-1185">Reference proteome</keyword>
<accession>A0ABT5FJQ3</accession>
<evidence type="ECO:0000256" key="1">
    <source>
        <dbReference type="SAM" id="Phobius"/>
    </source>
</evidence>
<feature type="transmembrane region" description="Helical" evidence="1">
    <location>
        <begin position="28"/>
        <end position="48"/>
    </location>
</feature>
<name>A0ABT5FJQ3_9GAMM</name>
<comment type="caution">
    <text evidence="2">The sequence shown here is derived from an EMBL/GenBank/DDBJ whole genome shotgun (WGS) entry which is preliminary data.</text>
</comment>
<protein>
    <recommendedName>
        <fullName evidence="4">DUF304 domain-containing protein</fullName>
    </recommendedName>
</protein>
<reference evidence="2 3" key="1">
    <citation type="submission" date="2023-01" db="EMBL/GenBank/DDBJ databases">
        <title>Psychrosphaera sp. nov., isolated from marine algae.</title>
        <authorList>
            <person name="Bayburt H."/>
            <person name="Choi B.J."/>
            <person name="Kim J.M."/>
            <person name="Choi D.G."/>
            <person name="Jeon C.O."/>
        </authorList>
    </citation>
    <scope>NUCLEOTIDE SEQUENCE [LARGE SCALE GENOMIC DNA]</scope>
    <source>
        <strain evidence="2 3">G1-22</strain>
    </source>
</reference>
<evidence type="ECO:0000313" key="3">
    <source>
        <dbReference type="Proteomes" id="UP001528411"/>
    </source>
</evidence>
<sequence>MKDFVELGLPDKMDIKRQYNAMTITRKWFGWQVIFLTVFAVVWNGIIFNNYLSVEAYSELPWIHIIAGIAVTYYAITGWCNVTNIHVTKQQIQISHKPLPWIGNKTIDSHDIKQLYVKEKTSRNRNHNSYSVSYEVHTITNSGKVTRLLSGLSTSEQALFVEQEIEKYLGIENKLVRGELS</sequence>
<proteinExistence type="predicted"/>
<keyword evidence="1" id="KW-0472">Membrane</keyword>
<evidence type="ECO:0008006" key="4">
    <source>
        <dbReference type="Google" id="ProtNLM"/>
    </source>
</evidence>
<gene>
    <name evidence="2" type="ORF">PN838_25275</name>
</gene>
<feature type="transmembrane region" description="Helical" evidence="1">
    <location>
        <begin position="60"/>
        <end position="82"/>
    </location>
</feature>
<organism evidence="2 3">
    <name type="scientific">Psychrosphaera algicola</name>
    <dbReference type="NCBI Taxonomy" id="3023714"/>
    <lineage>
        <taxon>Bacteria</taxon>
        <taxon>Pseudomonadati</taxon>
        <taxon>Pseudomonadota</taxon>
        <taxon>Gammaproteobacteria</taxon>
        <taxon>Alteromonadales</taxon>
        <taxon>Pseudoalteromonadaceae</taxon>
        <taxon>Psychrosphaera</taxon>
    </lineage>
</organism>
<dbReference type="Proteomes" id="UP001528411">
    <property type="component" value="Unassembled WGS sequence"/>
</dbReference>